<dbReference type="GO" id="GO:0004141">
    <property type="term" value="F:dethiobiotin synthase activity"/>
    <property type="evidence" value="ECO:0007669"/>
    <property type="project" value="TreeGrafter"/>
</dbReference>
<reference evidence="10 11" key="1">
    <citation type="journal article" date="2020" name="MBio">
        <title>Erratum for Teymournejad et al., 'Isolation and Molecular Analysis of a Novel Neorickettsia Species That Causes Potomac Horse Fever'.</title>
        <authorList>
            <person name="Teymournejad O."/>
            <person name="Lin M."/>
            <person name="Bekebrede H."/>
            <person name="Kamr A."/>
            <person name="Toribio R.E."/>
            <person name="Arroyo L.G."/>
            <person name="Baird J.D."/>
            <person name="Rikihisa Y."/>
        </authorList>
    </citation>
    <scope>NUCLEOTIDE SEQUENCE [LARGE SCALE GENOMIC DNA]</scope>
    <source>
        <strain evidence="10 11">Fin17</strain>
    </source>
</reference>
<organism evidence="10 11">
    <name type="scientific">Neorickettsia findlayensis</name>
    <dbReference type="NCBI Taxonomy" id="2686014"/>
    <lineage>
        <taxon>Bacteria</taxon>
        <taxon>Pseudomonadati</taxon>
        <taxon>Pseudomonadota</taxon>
        <taxon>Alphaproteobacteria</taxon>
        <taxon>Rickettsiales</taxon>
        <taxon>Anaplasmataceae</taxon>
        <taxon>Neorickettsia</taxon>
    </lineage>
</organism>
<dbReference type="CDD" id="cd00610">
    <property type="entry name" value="OAT_like"/>
    <property type="match status" value="1"/>
</dbReference>
<dbReference type="GO" id="GO:0030170">
    <property type="term" value="F:pyridoxal phosphate binding"/>
    <property type="evidence" value="ECO:0007669"/>
    <property type="project" value="UniProtKB-UniRule"/>
</dbReference>
<dbReference type="Proteomes" id="UP000464912">
    <property type="component" value="Chromosome"/>
</dbReference>
<dbReference type="EMBL" id="CP047224">
    <property type="protein sequence ID" value="QHD65303.1"/>
    <property type="molecule type" value="Genomic_DNA"/>
</dbReference>
<comment type="subunit">
    <text evidence="9">Homodimer.</text>
</comment>
<dbReference type="InterPro" id="IPR005815">
    <property type="entry name" value="BioA"/>
</dbReference>
<feature type="binding site" evidence="9">
    <location>
        <position position="409"/>
    </location>
    <ligand>
        <name>substrate</name>
    </ligand>
</feature>
<comment type="cofactor">
    <cofactor evidence="1 9">
        <name>pyridoxal 5'-phosphate</name>
        <dbReference type="ChEBI" id="CHEBI:597326"/>
    </cofactor>
</comment>
<feature type="site" description="Participates in the substrate recognition with KAPA and in a stacking interaction with the adenine ring of SAM" evidence="9">
    <location>
        <position position="22"/>
    </location>
</feature>
<feature type="binding site" evidence="9">
    <location>
        <position position="150"/>
    </location>
    <ligand>
        <name>substrate</name>
    </ligand>
</feature>
<dbReference type="RefSeq" id="WP_160095575.1">
    <property type="nucleotide sequence ID" value="NZ_CP047224.1"/>
</dbReference>
<keyword evidence="9" id="KW-0963">Cytoplasm</keyword>
<dbReference type="Gene3D" id="3.40.640.10">
    <property type="entry name" value="Type I PLP-dependent aspartate aminotransferase-like (Major domain)"/>
    <property type="match status" value="1"/>
</dbReference>
<proteinExistence type="inferred from homology"/>
<comment type="similarity">
    <text evidence="9">Belongs to the class-III pyridoxal-phosphate-dependent aminotransferase family. BioA subfamily.</text>
</comment>
<dbReference type="Gene3D" id="3.90.1150.10">
    <property type="entry name" value="Aspartate Aminotransferase, domain 1"/>
    <property type="match status" value="1"/>
</dbReference>
<evidence type="ECO:0000256" key="1">
    <source>
        <dbReference type="ARBA" id="ARBA00001933"/>
    </source>
</evidence>
<dbReference type="PROSITE" id="PS00600">
    <property type="entry name" value="AA_TRANSFER_CLASS_3"/>
    <property type="match status" value="1"/>
</dbReference>
<protein>
    <recommendedName>
        <fullName evidence="9">Adenosylmethionine-8-amino-7-oxononanoate aminotransferase</fullName>
        <ecNumber evidence="9">2.6.1.62</ecNumber>
    </recommendedName>
    <alternativeName>
        <fullName evidence="9">7,8-diamino-pelargonic acid aminotransferase</fullName>
        <shortName evidence="9">DAPA AT</shortName>
        <shortName evidence="9">DAPA aminotransferase</shortName>
    </alternativeName>
    <alternativeName>
        <fullName evidence="9">7,8-diaminononanoate synthase</fullName>
        <shortName evidence="9">DANS</shortName>
    </alternativeName>
    <alternativeName>
        <fullName evidence="9">Diaminopelargonic acid synthase</fullName>
    </alternativeName>
</protein>
<evidence type="ECO:0000256" key="5">
    <source>
        <dbReference type="ARBA" id="ARBA00022691"/>
    </source>
</evidence>
<gene>
    <name evidence="9 10" type="primary">bioA</name>
    <name evidence="10" type="ORF">GP480_02485</name>
</gene>
<evidence type="ECO:0000256" key="4">
    <source>
        <dbReference type="ARBA" id="ARBA00022679"/>
    </source>
</evidence>
<evidence type="ECO:0000256" key="8">
    <source>
        <dbReference type="ARBA" id="ARBA00048449"/>
    </source>
</evidence>
<keyword evidence="3 9" id="KW-0032">Aminotransferase</keyword>
<dbReference type="EC" id="2.6.1.62" evidence="9"/>
<evidence type="ECO:0000256" key="7">
    <source>
        <dbReference type="ARBA" id="ARBA00022898"/>
    </source>
</evidence>
<feature type="modified residue" description="N6-(pyridoxal phosphate)lysine" evidence="9">
    <location>
        <position position="283"/>
    </location>
</feature>
<dbReference type="Pfam" id="PF00202">
    <property type="entry name" value="Aminotran_3"/>
    <property type="match status" value="1"/>
</dbReference>
<dbReference type="GO" id="GO:0009102">
    <property type="term" value="P:biotin biosynthetic process"/>
    <property type="evidence" value="ECO:0007669"/>
    <property type="project" value="UniProtKB-UniRule"/>
</dbReference>
<dbReference type="UniPathway" id="UPA00078">
    <property type="reaction ID" value="UER00160"/>
</dbReference>
<dbReference type="GO" id="GO:0005737">
    <property type="term" value="C:cytoplasm"/>
    <property type="evidence" value="ECO:0007669"/>
    <property type="project" value="UniProtKB-SubCell"/>
</dbReference>
<evidence type="ECO:0000256" key="2">
    <source>
        <dbReference type="ARBA" id="ARBA00005063"/>
    </source>
</evidence>
<dbReference type="AlphaFoldDB" id="A0A6P1GAR3"/>
<evidence type="ECO:0000313" key="11">
    <source>
        <dbReference type="Proteomes" id="UP000464912"/>
    </source>
</evidence>
<comment type="catalytic activity">
    <reaction evidence="8 9">
        <text>(8S)-8-amino-7-oxononanoate + S-adenosyl-L-methionine = S-adenosyl-4-methylsulfanyl-2-oxobutanoate + (7R,8S)-7,8-diammoniononanoate</text>
        <dbReference type="Rhea" id="RHEA:16861"/>
        <dbReference type="ChEBI" id="CHEBI:16490"/>
        <dbReference type="ChEBI" id="CHEBI:59789"/>
        <dbReference type="ChEBI" id="CHEBI:149468"/>
        <dbReference type="ChEBI" id="CHEBI:149469"/>
        <dbReference type="EC" id="2.6.1.62"/>
    </reaction>
</comment>
<dbReference type="NCBIfam" id="TIGR00508">
    <property type="entry name" value="bioA"/>
    <property type="match status" value="1"/>
</dbReference>
<reference evidence="10 11" key="2">
    <citation type="journal article" date="2020" name="MBio">
        <title>Isolation and Molecular Analysis of a Novel Neorickettsia Species That Causes Potomac Horse Fever.</title>
        <authorList>
            <person name="Teymournejad O."/>
            <person name="Lin M."/>
            <person name="Bekebrede H."/>
            <person name="Kamr A."/>
            <person name="Toribio R.E."/>
            <person name="Arroyo L.G."/>
            <person name="Baird J.D."/>
            <person name="Rikihisa Y."/>
        </authorList>
    </citation>
    <scope>NUCLEOTIDE SEQUENCE [LARGE SCALE GENOMIC DNA]</scope>
    <source>
        <strain evidence="10 11">Fin17</strain>
    </source>
</reference>
<dbReference type="SUPFAM" id="SSF53383">
    <property type="entry name" value="PLP-dependent transferases"/>
    <property type="match status" value="1"/>
</dbReference>
<feature type="binding site" evidence="9">
    <location>
        <begin position="117"/>
        <end position="118"/>
    </location>
    <ligand>
        <name>pyridoxal 5'-phosphate</name>
        <dbReference type="ChEBI" id="CHEBI:597326"/>
    </ligand>
</feature>
<evidence type="ECO:0000256" key="6">
    <source>
        <dbReference type="ARBA" id="ARBA00022756"/>
    </source>
</evidence>
<feature type="binding site" evidence="9">
    <location>
        <position position="317"/>
    </location>
    <ligand>
        <name>substrate</name>
    </ligand>
</feature>
<evidence type="ECO:0000256" key="9">
    <source>
        <dbReference type="HAMAP-Rule" id="MF_00834"/>
    </source>
</evidence>
<dbReference type="PANTHER" id="PTHR42684:SF3">
    <property type="entry name" value="ADENOSYLMETHIONINE-8-AMINO-7-OXONONANOATE AMINOTRANSFERASE"/>
    <property type="match status" value="1"/>
</dbReference>
<evidence type="ECO:0000256" key="3">
    <source>
        <dbReference type="ARBA" id="ARBA00022576"/>
    </source>
</evidence>
<dbReference type="GO" id="GO:0004015">
    <property type="term" value="F:adenosylmethionine-8-amino-7-oxononanoate transaminase activity"/>
    <property type="evidence" value="ECO:0007669"/>
    <property type="project" value="UniProtKB-UniRule"/>
</dbReference>
<dbReference type="KEGG" id="nef:GP480_02485"/>
<feature type="binding site" evidence="9">
    <location>
        <begin position="318"/>
        <end position="319"/>
    </location>
    <ligand>
        <name>pyridoxal 5'-phosphate</name>
        <dbReference type="ChEBI" id="CHEBI:597326"/>
    </ligand>
</feature>
<keyword evidence="5 9" id="KW-0949">S-adenosyl-L-methionine</keyword>
<feature type="binding site" evidence="9">
    <location>
        <position position="254"/>
    </location>
    <ligand>
        <name>pyridoxal 5'-phosphate</name>
        <dbReference type="ChEBI" id="CHEBI:597326"/>
    </ligand>
</feature>
<comment type="function">
    <text evidence="9">Catalyzes the transfer of the alpha-amino group from S-adenosyl-L-methionine (SAM) to 7-keto-8-aminopelargonic acid (KAPA) to form 7,8-diaminopelargonic acid (DAPA). It is the only aminotransferase known to utilize SAM as an amino donor.</text>
</comment>
<dbReference type="InterPro" id="IPR015421">
    <property type="entry name" value="PyrdxlP-dep_Trfase_major"/>
</dbReference>
<comment type="subcellular location">
    <subcellularLocation>
        <location evidence="9">Cytoplasm</location>
    </subcellularLocation>
</comment>
<dbReference type="InterPro" id="IPR005814">
    <property type="entry name" value="Aminotrans_3"/>
</dbReference>
<sequence length="447" mass="50370">MHQHNKTATLAGRDKSIIWHPLTQEKTSSPSIAIIKGEGEYLYDEQNKKYLDLISSWWVNLHGHANPVIARAIYEQALKLEQVIFAGFTHDQAVQLCENLKVELPENLTRFFFSDNGSTSVEVALKIALQFWKNSGEKRRDIFISFDKGYHGDTVGAMSLGASSGFFDQYKKILFEVAHVPFPATWENDPDVERKEKASLNAVRNLLEKNLNRVAGFIAEPLVQGAGGMRMCRHKYLEQCVELFREYGVLIIFDEVMTGFYRTGKMFALDYIPTKPDILCLSKGLTGGFLPLSLTITSERVYNAFLSDDFSSALIHSHSYTANPLGCAAGIASLELLKSTSTLDKIAHIEQLHRNFICDLKLALREVIKAERVCGTIVAFNLFSEECNYSHVIAAKLKEIFMKEGLLIRPLGNTIYLMPPYCISEKVLKETYWKIIELISSVTASFA</sequence>
<name>A0A6P1GAR3_9RICK</name>
<accession>A0A6P1GAR3</accession>
<dbReference type="PANTHER" id="PTHR42684">
    <property type="entry name" value="ADENOSYLMETHIONINE-8-AMINO-7-OXONONANOATE AMINOTRANSFERASE"/>
    <property type="match status" value="1"/>
</dbReference>
<dbReference type="InterPro" id="IPR049704">
    <property type="entry name" value="Aminotrans_3_PPA_site"/>
</dbReference>
<dbReference type="HAMAP" id="MF_00834">
    <property type="entry name" value="BioA"/>
    <property type="match status" value="1"/>
</dbReference>
<evidence type="ECO:0000313" key="10">
    <source>
        <dbReference type="EMBL" id="QHD65303.1"/>
    </source>
</evidence>
<keyword evidence="4 9" id="KW-0808">Transferase</keyword>
<keyword evidence="7 9" id="KW-0663">Pyridoxal phosphate</keyword>
<keyword evidence="11" id="KW-1185">Reference proteome</keyword>
<comment type="pathway">
    <text evidence="2 9">Cofactor biosynthesis; biotin biosynthesis; 7,8-diaminononanoate from 8-amino-7-oxononanoate (SAM route): step 1/1.</text>
</comment>
<dbReference type="InterPro" id="IPR015424">
    <property type="entry name" value="PyrdxlP-dep_Trfase"/>
</dbReference>
<dbReference type="InterPro" id="IPR015422">
    <property type="entry name" value="PyrdxlP-dep_Trfase_small"/>
</dbReference>
<feature type="binding site" evidence="9">
    <location>
        <position position="57"/>
    </location>
    <ligand>
        <name>substrate</name>
    </ligand>
</feature>
<keyword evidence="6 9" id="KW-0093">Biotin biosynthesis</keyword>
<feature type="binding site" evidence="9">
    <location>
        <position position="283"/>
    </location>
    <ligand>
        <name>substrate</name>
    </ligand>
</feature>